<proteinExistence type="predicted"/>
<evidence type="ECO:0000313" key="3">
    <source>
        <dbReference type="Proteomes" id="UP000233551"/>
    </source>
</evidence>
<sequence>MNKVPYSSTVGSLMYAMVCTRLVIVHSVDVVSRFLSNPGKEHWNAVKWILRYFKGTPKVFLHFGTGKPELVGYTNADMAGDIDSRKSTSGYLMTFAGGSYLMAIKASIVHHFVYNGTRIHCGDRRLQGDVVVAKVFAGVELKTRKIHLTGLANLSSFGSPKHHEHAAFFSSSCNPSLKSSKLDNLLSQTVSDQPSMQTATTHLPRRPISLPASSPFSLVRWPVAFATSPRGELAGGRAPADAENKCAENK</sequence>
<dbReference type="STRING" id="22663.A0A2I0K682"/>
<name>A0A2I0K682_PUNGR</name>
<organism evidence="2 3">
    <name type="scientific">Punica granatum</name>
    <name type="common">Pomegranate</name>
    <dbReference type="NCBI Taxonomy" id="22663"/>
    <lineage>
        <taxon>Eukaryota</taxon>
        <taxon>Viridiplantae</taxon>
        <taxon>Streptophyta</taxon>
        <taxon>Embryophyta</taxon>
        <taxon>Tracheophyta</taxon>
        <taxon>Spermatophyta</taxon>
        <taxon>Magnoliopsida</taxon>
        <taxon>eudicotyledons</taxon>
        <taxon>Gunneridae</taxon>
        <taxon>Pentapetalae</taxon>
        <taxon>rosids</taxon>
        <taxon>malvids</taxon>
        <taxon>Myrtales</taxon>
        <taxon>Lythraceae</taxon>
        <taxon>Punica</taxon>
    </lineage>
</organism>
<keyword evidence="3" id="KW-1185">Reference proteome</keyword>
<reference evidence="2 3" key="1">
    <citation type="submission" date="2017-11" db="EMBL/GenBank/DDBJ databases">
        <title>De-novo sequencing of pomegranate (Punica granatum L.) genome.</title>
        <authorList>
            <person name="Akparov Z."/>
            <person name="Amiraslanov A."/>
            <person name="Hajiyeva S."/>
            <person name="Abbasov M."/>
            <person name="Kaur K."/>
            <person name="Hamwieh A."/>
            <person name="Solovyev V."/>
            <person name="Salamov A."/>
            <person name="Braich B."/>
            <person name="Kosarev P."/>
            <person name="Mahmoud A."/>
            <person name="Hajiyev E."/>
            <person name="Babayeva S."/>
            <person name="Izzatullayeva V."/>
            <person name="Mammadov A."/>
            <person name="Mammadov A."/>
            <person name="Sharifova S."/>
            <person name="Ojaghi J."/>
            <person name="Eynullazada K."/>
            <person name="Bayramov B."/>
            <person name="Abdulazimova A."/>
            <person name="Shahmuradov I."/>
        </authorList>
    </citation>
    <scope>NUCLEOTIDE SEQUENCE [LARGE SCALE GENOMIC DNA]</scope>
    <source>
        <strain evidence="3">cv. AG2017</strain>
        <tissue evidence="2">Leaf</tissue>
    </source>
</reference>
<protein>
    <recommendedName>
        <fullName evidence="4">Reverse transcriptase Ty1/copia-type domain-containing protein</fullName>
    </recommendedName>
</protein>
<feature type="region of interest" description="Disordered" evidence="1">
    <location>
        <begin position="229"/>
        <end position="250"/>
    </location>
</feature>
<dbReference type="PANTHER" id="PTHR11439">
    <property type="entry name" value="GAG-POL-RELATED RETROTRANSPOSON"/>
    <property type="match status" value="1"/>
</dbReference>
<dbReference type="Proteomes" id="UP000233551">
    <property type="component" value="Unassembled WGS sequence"/>
</dbReference>
<evidence type="ECO:0000313" key="2">
    <source>
        <dbReference type="EMBL" id="PKI64048.1"/>
    </source>
</evidence>
<dbReference type="EMBL" id="PGOL01000855">
    <property type="protein sequence ID" value="PKI64048.1"/>
    <property type="molecule type" value="Genomic_DNA"/>
</dbReference>
<comment type="caution">
    <text evidence="2">The sequence shown here is derived from an EMBL/GenBank/DDBJ whole genome shotgun (WGS) entry which is preliminary data.</text>
</comment>
<evidence type="ECO:0000256" key="1">
    <source>
        <dbReference type="SAM" id="MobiDB-lite"/>
    </source>
</evidence>
<accession>A0A2I0K682</accession>
<dbReference type="AlphaFoldDB" id="A0A2I0K682"/>
<feature type="compositionally biased region" description="Basic and acidic residues" evidence="1">
    <location>
        <begin position="240"/>
        <end position="250"/>
    </location>
</feature>
<dbReference type="PANTHER" id="PTHR11439:SF467">
    <property type="entry name" value="INTEGRASE CATALYTIC DOMAIN-CONTAINING PROTEIN"/>
    <property type="match status" value="1"/>
</dbReference>
<gene>
    <name evidence="2" type="ORF">CRG98_015580</name>
</gene>
<evidence type="ECO:0008006" key="4">
    <source>
        <dbReference type="Google" id="ProtNLM"/>
    </source>
</evidence>